<accession>A0A9Q1G681</accession>
<dbReference type="GO" id="GO:0004518">
    <property type="term" value="F:nuclease activity"/>
    <property type="evidence" value="ECO:0007669"/>
    <property type="project" value="UniProtKB-KW"/>
</dbReference>
<evidence type="ECO:0000313" key="9">
    <source>
        <dbReference type="EMBL" id="KAJ8375470.1"/>
    </source>
</evidence>
<dbReference type="EMBL" id="JAINUF010000002">
    <property type="protein sequence ID" value="KAJ8375470.1"/>
    <property type="molecule type" value="Genomic_DNA"/>
</dbReference>
<dbReference type="Proteomes" id="UP001152622">
    <property type="component" value="Chromosome 2"/>
</dbReference>
<evidence type="ECO:0000256" key="7">
    <source>
        <dbReference type="ARBA" id="ARBA00023242"/>
    </source>
</evidence>
<sequence>MFATTLRIRRRRERARRSYLLAVFALNARGPRGGYCHFNIHMPLLRMYFDSGDTKRDFRLARVTLNLLIQTLEEDNTLGRGKTLEVLVFLYWLASATSYRVVSEAFGIPRQTICDIVHRVSKGIHGIMAQVICFPTGQDLEMVGAGFARLARSPAFRRTAGSIDGCHIRVVPPAAESQDYLNRKLFYSTRPQGDISQFVHRLPWDPITLISPYREPVQGAVQARYNAQLSKARGVVERAFGVMKTRWRSIFLKVLEVQIPFAVEVIDCCAMLHNLCMKTNDLLEKKKTDVWL</sequence>
<dbReference type="GO" id="GO:0005634">
    <property type="term" value="C:nucleus"/>
    <property type="evidence" value="ECO:0007669"/>
    <property type="project" value="UniProtKB-SubCell"/>
</dbReference>
<dbReference type="OrthoDB" id="8928178at2759"/>
<evidence type="ECO:0000313" key="10">
    <source>
        <dbReference type="Proteomes" id="UP001152622"/>
    </source>
</evidence>
<comment type="similarity">
    <text evidence="3">Belongs to the HARBI1 family.</text>
</comment>
<keyword evidence="6" id="KW-0378">Hydrolase</keyword>
<dbReference type="GO" id="GO:0046872">
    <property type="term" value="F:metal ion binding"/>
    <property type="evidence" value="ECO:0007669"/>
    <property type="project" value="UniProtKB-KW"/>
</dbReference>
<evidence type="ECO:0000259" key="8">
    <source>
        <dbReference type="Pfam" id="PF13359"/>
    </source>
</evidence>
<evidence type="ECO:0000256" key="4">
    <source>
        <dbReference type="ARBA" id="ARBA00022722"/>
    </source>
</evidence>
<evidence type="ECO:0000256" key="5">
    <source>
        <dbReference type="ARBA" id="ARBA00022723"/>
    </source>
</evidence>
<comment type="subcellular location">
    <subcellularLocation>
        <location evidence="2">Nucleus</location>
    </subcellularLocation>
</comment>
<organism evidence="9 10">
    <name type="scientific">Synaphobranchus kaupii</name>
    <name type="common">Kaup's arrowtooth eel</name>
    <dbReference type="NCBI Taxonomy" id="118154"/>
    <lineage>
        <taxon>Eukaryota</taxon>
        <taxon>Metazoa</taxon>
        <taxon>Chordata</taxon>
        <taxon>Craniata</taxon>
        <taxon>Vertebrata</taxon>
        <taxon>Euteleostomi</taxon>
        <taxon>Actinopterygii</taxon>
        <taxon>Neopterygii</taxon>
        <taxon>Teleostei</taxon>
        <taxon>Anguilliformes</taxon>
        <taxon>Synaphobranchidae</taxon>
        <taxon>Synaphobranchus</taxon>
    </lineage>
</organism>
<dbReference type="Pfam" id="PF13359">
    <property type="entry name" value="DDE_Tnp_4"/>
    <property type="match status" value="1"/>
</dbReference>
<dbReference type="GO" id="GO:0016787">
    <property type="term" value="F:hydrolase activity"/>
    <property type="evidence" value="ECO:0007669"/>
    <property type="project" value="UniProtKB-KW"/>
</dbReference>
<evidence type="ECO:0000256" key="6">
    <source>
        <dbReference type="ARBA" id="ARBA00022801"/>
    </source>
</evidence>
<evidence type="ECO:0000256" key="1">
    <source>
        <dbReference type="ARBA" id="ARBA00001968"/>
    </source>
</evidence>
<keyword evidence="10" id="KW-1185">Reference proteome</keyword>
<dbReference type="InterPro" id="IPR045249">
    <property type="entry name" value="HARBI1-like"/>
</dbReference>
<dbReference type="PANTHER" id="PTHR22930:SF206">
    <property type="entry name" value="NUCLEASE HARBI1"/>
    <property type="match status" value="1"/>
</dbReference>
<keyword evidence="4" id="KW-0540">Nuclease</keyword>
<feature type="domain" description="DDE Tnp4" evidence="8">
    <location>
        <begin position="219"/>
        <end position="274"/>
    </location>
</feature>
<protein>
    <recommendedName>
        <fullName evidence="8">DDE Tnp4 domain-containing protein</fullName>
    </recommendedName>
</protein>
<comment type="caution">
    <text evidence="9">The sequence shown here is derived from an EMBL/GenBank/DDBJ whole genome shotgun (WGS) entry which is preliminary data.</text>
</comment>
<dbReference type="PANTHER" id="PTHR22930">
    <property type="match status" value="1"/>
</dbReference>
<dbReference type="AlphaFoldDB" id="A0A9Q1G681"/>
<comment type="cofactor">
    <cofactor evidence="1">
        <name>a divalent metal cation</name>
        <dbReference type="ChEBI" id="CHEBI:60240"/>
    </cofactor>
</comment>
<dbReference type="InterPro" id="IPR027806">
    <property type="entry name" value="HARBI1_dom"/>
</dbReference>
<gene>
    <name evidence="9" type="ORF">SKAU_G00060500</name>
</gene>
<name>A0A9Q1G681_SYNKA</name>
<evidence type="ECO:0000256" key="2">
    <source>
        <dbReference type="ARBA" id="ARBA00004123"/>
    </source>
</evidence>
<evidence type="ECO:0000256" key="3">
    <source>
        <dbReference type="ARBA" id="ARBA00006958"/>
    </source>
</evidence>
<keyword evidence="5" id="KW-0479">Metal-binding</keyword>
<reference evidence="9" key="1">
    <citation type="journal article" date="2023" name="Science">
        <title>Genome structures resolve the early diversification of teleost fishes.</title>
        <authorList>
            <person name="Parey E."/>
            <person name="Louis A."/>
            <person name="Montfort J."/>
            <person name="Bouchez O."/>
            <person name="Roques C."/>
            <person name="Iampietro C."/>
            <person name="Lluch J."/>
            <person name="Castinel A."/>
            <person name="Donnadieu C."/>
            <person name="Desvignes T."/>
            <person name="Floi Bucao C."/>
            <person name="Jouanno E."/>
            <person name="Wen M."/>
            <person name="Mejri S."/>
            <person name="Dirks R."/>
            <person name="Jansen H."/>
            <person name="Henkel C."/>
            <person name="Chen W.J."/>
            <person name="Zahm M."/>
            <person name="Cabau C."/>
            <person name="Klopp C."/>
            <person name="Thompson A.W."/>
            <person name="Robinson-Rechavi M."/>
            <person name="Braasch I."/>
            <person name="Lecointre G."/>
            <person name="Bobe J."/>
            <person name="Postlethwait J.H."/>
            <person name="Berthelot C."/>
            <person name="Roest Crollius H."/>
            <person name="Guiguen Y."/>
        </authorList>
    </citation>
    <scope>NUCLEOTIDE SEQUENCE</scope>
    <source>
        <strain evidence="9">WJC10195</strain>
    </source>
</reference>
<keyword evidence="7" id="KW-0539">Nucleus</keyword>
<proteinExistence type="inferred from homology"/>